<dbReference type="InterPro" id="IPR036640">
    <property type="entry name" value="ABC1_TM_sf"/>
</dbReference>
<dbReference type="InterPro" id="IPR003439">
    <property type="entry name" value="ABC_transporter-like_ATP-bd"/>
</dbReference>
<dbReference type="AlphaFoldDB" id="D5V4T5"/>
<dbReference type="SUPFAM" id="SSF90123">
    <property type="entry name" value="ABC transporter transmembrane region"/>
    <property type="match status" value="1"/>
</dbReference>
<dbReference type="GO" id="GO:0005524">
    <property type="term" value="F:ATP binding"/>
    <property type="evidence" value="ECO:0007669"/>
    <property type="project" value="UniProtKB-KW"/>
</dbReference>
<dbReference type="eggNOG" id="COG1132">
    <property type="taxonomic scope" value="Bacteria"/>
</dbReference>
<dbReference type="InterPro" id="IPR027417">
    <property type="entry name" value="P-loop_NTPase"/>
</dbReference>
<keyword evidence="3" id="KW-1003">Cell membrane</keyword>
<dbReference type="PANTHER" id="PTHR43394">
    <property type="entry name" value="ATP-DEPENDENT PERMEASE MDL1, MITOCHONDRIAL"/>
    <property type="match status" value="1"/>
</dbReference>
<evidence type="ECO:0000256" key="7">
    <source>
        <dbReference type="ARBA" id="ARBA00022989"/>
    </source>
</evidence>
<dbReference type="PROSITE" id="PS00211">
    <property type="entry name" value="ABC_TRANSPORTER_1"/>
    <property type="match status" value="1"/>
</dbReference>
<dbReference type="KEGG" id="ant:Arnit_1332"/>
<dbReference type="PROSITE" id="PS50893">
    <property type="entry name" value="ABC_TRANSPORTER_2"/>
    <property type="match status" value="1"/>
</dbReference>
<keyword evidence="7 9" id="KW-1133">Transmembrane helix</keyword>
<dbReference type="PANTHER" id="PTHR43394:SF1">
    <property type="entry name" value="ATP-BINDING CASSETTE SUB-FAMILY B MEMBER 10, MITOCHONDRIAL"/>
    <property type="match status" value="1"/>
</dbReference>
<evidence type="ECO:0000256" key="1">
    <source>
        <dbReference type="ARBA" id="ARBA00004651"/>
    </source>
</evidence>
<dbReference type="PROSITE" id="PS50929">
    <property type="entry name" value="ABC_TM1F"/>
    <property type="match status" value="1"/>
</dbReference>
<dbReference type="STRING" id="572480.Arnit_1332"/>
<evidence type="ECO:0000256" key="6">
    <source>
        <dbReference type="ARBA" id="ARBA00022840"/>
    </source>
</evidence>
<evidence type="ECO:0000313" key="12">
    <source>
        <dbReference type="EMBL" id="ADG92990.1"/>
    </source>
</evidence>
<dbReference type="Pfam" id="PF00664">
    <property type="entry name" value="ABC_membrane"/>
    <property type="match status" value="1"/>
</dbReference>
<dbReference type="FunFam" id="3.40.50.300:FF:000221">
    <property type="entry name" value="Multidrug ABC transporter ATP-binding protein"/>
    <property type="match status" value="1"/>
</dbReference>
<dbReference type="InterPro" id="IPR039421">
    <property type="entry name" value="Type_1_exporter"/>
</dbReference>
<dbReference type="SMART" id="SM00382">
    <property type="entry name" value="AAA"/>
    <property type="match status" value="1"/>
</dbReference>
<feature type="transmembrane region" description="Helical" evidence="9">
    <location>
        <begin position="71"/>
        <end position="92"/>
    </location>
</feature>
<keyword evidence="5" id="KW-0547">Nucleotide-binding</keyword>
<keyword evidence="13" id="KW-1185">Reference proteome</keyword>
<feature type="transmembrane region" description="Helical" evidence="9">
    <location>
        <begin position="177"/>
        <end position="196"/>
    </location>
</feature>
<dbReference type="Pfam" id="PF00005">
    <property type="entry name" value="ABC_tran"/>
    <property type="match status" value="1"/>
</dbReference>
<sequence length="591" mass="66800" precursor="true">MKKDDITLKKIFNLIIKNKKDLIWGQIFTLIAISLSIPIPLMLPALVDEVLLKKPGFFVDNINHYFSSGSALYYITIVAIAVILLRILYFLFSAITTKIFTKISKFVTFKIREKILLHLKQVNMNEYESMGSGAITSNLVTDVNTLDSFIINGAGKFISSVLTLIGVSIVMITIDPILGFMILIIQPIIILLSKRISKSVGQLKKKENEAVENFQNNLGETLDLFGQIKASNKEKYFFNQSIKNALNVKKTSDEFNFKSVAYERFSFTIFLIAFEILRASGLVMVAYSNLSIGMMFAMFGYIWFIMTPIQDILSIQYSYANASAALKRINKIFQLKKENTGIIKLPLEIKDIEIDIKNLYFSYIKDKPILKDISLNIKPKDKVALIGASGSGKTTLAQIIAGFYQKNSGEITYNNINIDEINKESLRKNIFLVLQMPILFNNTLRFNISMDNENINDEDIYEALKIAQLYESIQNMPDGLDTIVGKHGVRLSGGQRQRLSIARMIVSKANVVIFDESTSALDVHTETKLFNSLQPILKDKTIITIAHRLSTVKNADKIFVLENGEIVQRGSHAELEDVEGHYQDFLKNQLI</sequence>
<keyword evidence="8 9" id="KW-0472">Membrane</keyword>
<dbReference type="GO" id="GO:0016887">
    <property type="term" value="F:ATP hydrolysis activity"/>
    <property type="evidence" value="ECO:0007669"/>
    <property type="project" value="InterPro"/>
</dbReference>
<dbReference type="HOGENOM" id="CLU_000604_84_3_7"/>
<evidence type="ECO:0000256" key="2">
    <source>
        <dbReference type="ARBA" id="ARBA00022448"/>
    </source>
</evidence>
<dbReference type="InterPro" id="IPR003593">
    <property type="entry name" value="AAA+_ATPase"/>
</dbReference>
<dbReference type="InterPro" id="IPR011527">
    <property type="entry name" value="ABC1_TM_dom"/>
</dbReference>
<dbReference type="RefSeq" id="WP_013135135.1">
    <property type="nucleotide sequence ID" value="NC_014166.1"/>
</dbReference>
<evidence type="ECO:0000256" key="4">
    <source>
        <dbReference type="ARBA" id="ARBA00022692"/>
    </source>
</evidence>
<evidence type="ECO:0000259" key="10">
    <source>
        <dbReference type="PROSITE" id="PS50893"/>
    </source>
</evidence>
<protein>
    <submittedName>
        <fullName evidence="12">ABC transporter related protein</fullName>
    </submittedName>
</protein>
<dbReference type="InterPro" id="IPR017871">
    <property type="entry name" value="ABC_transporter-like_CS"/>
</dbReference>
<accession>D5V4T5</accession>
<feature type="transmembrane region" description="Helical" evidence="9">
    <location>
        <begin position="292"/>
        <end position="309"/>
    </location>
</feature>
<evidence type="ECO:0000313" key="13">
    <source>
        <dbReference type="Proteomes" id="UP000000939"/>
    </source>
</evidence>
<feature type="transmembrane region" description="Helical" evidence="9">
    <location>
        <begin position="149"/>
        <end position="171"/>
    </location>
</feature>
<keyword evidence="2" id="KW-0813">Transport</keyword>
<feature type="transmembrane region" description="Helical" evidence="9">
    <location>
        <begin position="21"/>
        <end position="43"/>
    </location>
</feature>
<dbReference type="CDD" id="cd07346">
    <property type="entry name" value="ABC_6TM_exporters"/>
    <property type="match status" value="1"/>
</dbReference>
<feature type="domain" description="ABC transporter" evidence="10">
    <location>
        <begin position="354"/>
        <end position="588"/>
    </location>
</feature>
<feature type="domain" description="ABC transmembrane type-1" evidence="11">
    <location>
        <begin position="27"/>
        <end position="321"/>
    </location>
</feature>
<gene>
    <name evidence="12" type="ordered locus">Arnit_1332</name>
</gene>
<keyword evidence="4 9" id="KW-0812">Transmembrane</keyword>
<organism evidence="12 13">
    <name type="scientific">Arcobacter nitrofigilis (strain ATCC 33309 / DSM 7299 / CCUG 15893 / LMG 7604 / NCTC 12251 / CI)</name>
    <name type="common">Campylobacter nitrofigilis</name>
    <dbReference type="NCBI Taxonomy" id="572480"/>
    <lineage>
        <taxon>Bacteria</taxon>
        <taxon>Pseudomonadati</taxon>
        <taxon>Campylobacterota</taxon>
        <taxon>Epsilonproteobacteria</taxon>
        <taxon>Campylobacterales</taxon>
        <taxon>Arcobacteraceae</taxon>
        <taxon>Arcobacter</taxon>
    </lineage>
</organism>
<evidence type="ECO:0000256" key="9">
    <source>
        <dbReference type="SAM" id="Phobius"/>
    </source>
</evidence>
<dbReference type="EMBL" id="CP001999">
    <property type="protein sequence ID" value="ADG92990.1"/>
    <property type="molecule type" value="Genomic_DNA"/>
</dbReference>
<reference evidence="12 13" key="1">
    <citation type="journal article" date="2010" name="Stand. Genomic Sci.">
        <title>Complete genome sequence of Arcobacter nitrofigilis type strain (CI).</title>
        <authorList>
            <person name="Pati A."/>
            <person name="Gronow S."/>
            <person name="Lapidus A."/>
            <person name="Copeland A."/>
            <person name="Glavina Del Rio T."/>
            <person name="Nolan M."/>
            <person name="Lucas S."/>
            <person name="Tice H."/>
            <person name="Cheng J.F."/>
            <person name="Han C."/>
            <person name="Chertkov O."/>
            <person name="Bruce D."/>
            <person name="Tapia R."/>
            <person name="Goodwin L."/>
            <person name="Pitluck S."/>
            <person name="Liolios K."/>
            <person name="Ivanova N."/>
            <person name="Mavromatis K."/>
            <person name="Chen A."/>
            <person name="Palaniappan K."/>
            <person name="Land M."/>
            <person name="Hauser L."/>
            <person name="Chang Y.J."/>
            <person name="Jeffries C.D."/>
            <person name="Detter J.C."/>
            <person name="Rohde M."/>
            <person name="Goker M."/>
            <person name="Bristow J."/>
            <person name="Eisen J.A."/>
            <person name="Markowitz V."/>
            <person name="Hugenholtz P."/>
            <person name="Klenk H.P."/>
            <person name="Kyrpides N.C."/>
        </authorList>
    </citation>
    <scope>NUCLEOTIDE SEQUENCE [LARGE SCALE GENOMIC DNA]</scope>
    <source>
        <strain evidence="13">ATCC 33309 / DSM 7299 / CCUG 15893 / LMG 7604 / NCTC 12251 / CI</strain>
    </source>
</reference>
<dbReference type="Gene3D" id="1.20.1560.10">
    <property type="entry name" value="ABC transporter type 1, transmembrane domain"/>
    <property type="match status" value="1"/>
</dbReference>
<dbReference type="OrthoDB" id="9760168at2"/>
<dbReference type="Proteomes" id="UP000000939">
    <property type="component" value="Chromosome"/>
</dbReference>
<dbReference type="Gene3D" id="3.40.50.300">
    <property type="entry name" value="P-loop containing nucleotide triphosphate hydrolases"/>
    <property type="match status" value="1"/>
</dbReference>
<comment type="subcellular location">
    <subcellularLocation>
        <location evidence="1">Cell membrane</location>
        <topology evidence="1">Multi-pass membrane protein</topology>
    </subcellularLocation>
</comment>
<evidence type="ECO:0000256" key="8">
    <source>
        <dbReference type="ARBA" id="ARBA00023136"/>
    </source>
</evidence>
<evidence type="ECO:0000256" key="3">
    <source>
        <dbReference type="ARBA" id="ARBA00022475"/>
    </source>
</evidence>
<name>D5V4T5_ARCNC</name>
<evidence type="ECO:0000259" key="11">
    <source>
        <dbReference type="PROSITE" id="PS50929"/>
    </source>
</evidence>
<dbReference type="GO" id="GO:0015421">
    <property type="term" value="F:ABC-type oligopeptide transporter activity"/>
    <property type="evidence" value="ECO:0007669"/>
    <property type="project" value="TreeGrafter"/>
</dbReference>
<evidence type="ECO:0000256" key="5">
    <source>
        <dbReference type="ARBA" id="ARBA00022741"/>
    </source>
</evidence>
<proteinExistence type="predicted"/>
<dbReference type="GO" id="GO:0005886">
    <property type="term" value="C:plasma membrane"/>
    <property type="evidence" value="ECO:0007669"/>
    <property type="project" value="UniProtKB-SubCell"/>
</dbReference>
<keyword evidence="6" id="KW-0067">ATP-binding</keyword>
<dbReference type="SUPFAM" id="SSF52540">
    <property type="entry name" value="P-loop containing nucleoside triphosphate hydrolases"/>
    <property type="match status" value="1"/>
</dbReference>